<protein>
    <submittedName>
        <fullName evidence="1">Uncharacterized protein</fullName>
    </submittedName>
</protein>
<accession>A0A6M3X5S0</accession>
<dbReference type="EMBL" id="MT143945">
    <property type="protein sequence ID" value="QJH93086.1"/>
    <property type="molecule type" value="Genomic_DNA"/>
</dbReference>
<dbReference type="AlphaFoldDB" id="A0A6M3X5S0"/>
<name>A0A6M3X5S0_9ZZZZ</name>
<sequence>METEEAAIARMKRMEHPDREEKRFNQMMDEQEKKLQCPGCGGELEVLKCEIPSGDTHQCVKCFTLYAPYGKE</sequence>
<gene>
    <name evidence="1" type="ORF">MM171B02693_0003</name>
</gene>
<reference evidence="1" key="1">
    <citation type="submission" date="2020-03" db="EMBL/GenBank/DDBJ databases">
        <title>The deep terrestrial virosphere.</title>
        <authorList>
            <person name="Holmfeldt K."/>
            <person name="Nilsson E."/>
            <person name="Simone D."/>
            <person name="Lopez-Fernandez M."/>
            <person name="Wu X."/>
            <person name="de Brujin I."/>
            <person name="Lundin D."/>
            <person name="Andersson A."/>
            <person name="Bertilsson S."/>
            <person name="Dopson M."/>
        </authorList>
    </citation>
    <scope>NUCLEOTIDE SEQUENCE</scope>
    <source>
        <strain evidence="1">MM171B02693</strain>
    </source>
</reference>
<evidence type="ECO:0000313" key="1">
    <source>
        <dbReference type="EMBL" id="QJH93086.1"/>
    </source>
</evidence>
<proteinExistence type="predicted"/>
<organism evidence="1">
    <name type="scientific">viral metagenome</name>
    <dbReference type="NCBI Taxonomy" id="1070528"/>
    <lineage>
        <taxon>unclassified sequences</taxon>
        <taxon>metagenomes</taxon>
        <taxon>organismal metagenomes</taxon>
    </lineage>
</organism>